<dbReference type="AlphaFoldDB" id="A0A8U0REX4"/>
<name>A0A8U0REX4_MUSPF</name>
<organism evidence="2 3">
    <name type="scientific">Mustela putorius furo</name>
    <name type="common">European domestic ferret</name>
    <name type="synonym">Mustela furo</name>
    <dbReference type="NCBI Taxonomy" id="9669"/>
    <lineage>
        <taxon>Eukaryota</taxon>
        <taxon>Metazoa</taxon>
        <taxon>Chordata</taxon>
        <taxon>Craniata</taxon>
        <taxon>Vertebrata</taxon>
        <taxon>Euteleostomi</taxon>
        <taxon>Mammalia</taxon>
        <taxon>Eutheria</taxon>
        <taxon>Laurasiatheria</taxon>
        <taxon>Carnivora</taxon>
        <taxon>Caniformia</taxon>
        <taxon>Musteloidea</taxon>
        <taxon>Mustelidae</taxon>
        <taxon>Mustelinae</taxon>
        <taxon>Mustela</taxon>
    </lineage>
</organism>
<evidence type="ECO:0000313" key="3">
    <source>
        <dbReference type="RefSeq" id="XP_044922842.1"/>
    </source>
</evidence>
<feature type="compositionally biased region" description="Basic and acidic residues" evidence="1">
    <location>
        <begin position="1"/>
        <end position="20"/>
    </location>
</feature>
<feature type="region of interest" description="Disordered" evidence="1">
    <location>
        <begin position="1"/>
        <end position="26"/>
    </location>
</feature>
<evidence type="ECO:0000313" key="2">
    <source>
        <dbReference type="Proteomes" id="UP000000715"/>
    </source>
</evidence>
<evidence type="ECO:0000256" key="1">
    <source>
        <dbReference type="SAM" id="MobiDB-lite"/>
    </source>
</evidence>
<dbReference type="RefSeq" id="XP_044922842.1">
    <property type="nucleotide sequence ID" value="XM_045066907.1"/>
</dbReference>
<reference evidence="3" key="1">
    <citation type="submission" date="2025-08" db="UniProtKB">
        <authorList>
            <consortium name="RefSeq"/>
        </authorList>
    </citation>
    <scope>IDENTIFICATION</scope>
    <source>
        <tissue evidence="3">Brain</tissue>
    </source>
</reference>
<accession>A0A8U0REX4</accession>
<proteinExistence type="predicted"/>
<dbReference type="GeneID" id="123388006"/>
<dbReference type="Proteomes" id="UP000000715">
    <property type="component" value="Unplaced"/>
</dbReference>
<keyword evidence="2" id="KW-1185">Reference proteome</keyword>
<protein>
    <submittedName>
        <fullName evidence="3">Uncharacterized protein LOC123388006 isoform X2</fullName>
    </submittedName>
</protein>
<gene>
    <name evidence="3" type="primary">LOC123388006</name>
</gene>
<sequence length="199" mass="21847">MHLPQEEDPFKKSPETEGQHKPTGCWCSDGWAVTPSDRDVAAWEPCGSQGPEPFPRSHHGFVLNPQPVPQACSLDWRLEAAGKGSRAFSAGLQGKAAGWGRGRHPISLLLLRPSWASLFLCRGLCSQAGQQLAQRLPQGLLESSFWHNQELQKYRIRTLALISLGEGVLGHGSCMNLCWGWHVHQLANSFADCPPRGPP</sequence>